<evidence type="ECO:0008006" key="2">
    <source>
        <dbReference type="Google" id="ProtNLM"/>
    </source>
</evidence>
<evidence type="ECO:0000313" key="1">
    <source>
        <dbReference type="EMBL" id="GAJ01908.1"/>
    </source>
</evidence>
<proteinExistence type="predicted"/>
<protein>
    <recommendedName>
        <fullName evidence="2">D-tyrosyl-tRNA(Tyr) deacylase</fullName>
    </recommendedName>
</protein>
<name>X1T971_9ZZZZ</name>
<reference evidence="1" key="1">
    <citation type="journal article" date="2014" name="Front. Microbiol.">
        <title>High frequency of phylogenetically diverse reductive dehalogenase-homologous genes in deep subseafloor sedimentary metagenomes.</title>
        <authorList>
            <person name="Kawai M."/>
            <person name="Futagami T."/>
            <person name="Toyoda A."/>
            <person name="Takaki Y."/>
            <person name="Nishi S."/>
            <person name="Hori S."/>
            <person name="Arai W."/>
            <person name="Tsubouchi T."/>
            <person name="Morono Y."/>
            <person name="Uchiyama I."/>
            <person name="Ito T."/>
            <person name="Fujiyama A."/>
            <person name="Inagaki F."/>
            <person name="Takami H."/>
        </authorList>
    </citation>
    <scope>NUCLEOTIDE SEQUENCE</scope>
    <source>
        <strain evidence="1">Expedition CK06-06</strain>
    </source>
</reference>
<dbReference type="SUPFAM" id="SSF69500">
    <property type="entry name" value="DTD-like"/>
    <property type="match status" value="1"/>
</dbReference>
<accession>X1T971</accession>
<dbReference type="AlphaFoldDB" id="X1T971"/>
<sequence>MKAVIQKVSKAHVTVKDKLVSEIGNGLMILIGIKKGDKENHAKELAEKGRKMAKK</sequence>
<dbReference type="Pfam" id="PF02580">
    <property type="entry name" value="Tyr_Deacylase"/>
    <property type="match status" value="1"/>
</dbReference>
<organism evidence="1">
    <name type="scientific">marine sediment metagenome</name>
    <dbReference type="NCBI Taxonomy" id="412755"/>
    <lineage>
        <taxon>unclassified sequences</taxon>
        <taxon>metagenomes</taxon>
        <taxon>ecological metagenomes</taxon>
    </lineage>
</organism>
<gene>
    <name evidence="1" type="ORF">S12H4_28137</name>
</gene>
<dbReference type="EMBL" id="BARW01016117">
    <property type="protein sequence ID" value="GAJ01908.1"/>
    <property type="molecule type" value="Genomic_DNA"/>
</dbReference>
<dbReference type="GO" id="GO:0005737">
    <property type="term" value="C:cytoplasm"/>
    <property type="evidence" value="ECO:0007669"/>
    <property type="project" value="InterPro"/>
</dbReference>
<dbReference type="InterPro" id="IPR023509">
    <property type="entry name" value="DTD-like_sf"/>
</dbReference>
<dbReference type="Gene3D" id="3.50.80.10">
    <property type="entry name" value="D-tyrosyl-tRNA(Tyr) deacylase"/>
    <property type="match status" value="1"/>
</dbReference>
<dbReference type="GO" id="GO:0051499">
    <property type="term" value="F:D-aminoacyl-tRNA deacylase activity"/>
    <property type="evidence" value="ECO:0007669"/>
    <property type="project" value="InterPro"/>
</dbReference>
<dbReference type="InterPro" id="IPR003732">
    <property type="entry name" value="Daa-tRNA_deacyls_DTD"/>
</dbReference>
<comment type="caution">
    <text evidence="1">The sequence shown here is derived from an EMBL/GenBank/DDBJ whole genome shotgun (WGS) entry which is preliminary data.</text>
</comment>